<feature type="region of interest" description="Disordered" evidence="1">
    <location>
        <begin position="1"/>
        <end position="94"/>
    </location>
</feature>
<dbReference type="AlphaFoldDB" id="Q73TT9"/>
<dbReference type="Proteomes" id="UP000000580">
    <property type="component" value="Chromosome"/>
</dbReference>
<name>Q73TT9_MYCPA</name>
<feature type="compositionally biased region" description="Basic residues" evidence="1">
    <location>
        <begin position="28"/>
        <end position="45"/>
    </location>
</feature>
<reference evidence="2 3" key="1">
    <citation type="journal article" date="2005" name="Proc. Natl. Acad. Sci. U.S.A.">
        <title>The complete genome sequence of Mycobacterium avium subspecies paratuberculosis.</title>
        <authorList>
            <person name="Li L."/>
            <person name="Bannantine J.P."/>
            <person name="Zhang Q."/>
            <person name="Amonsin A."/>
            <person name="May B.J."/>
            <person name="Alt D."/>
            <person name="Banerji N."/>
            <person name="Kanjilal S."/>
            <person name="Kapur V."/>
        </authorList>
    </citation>
    <scope>NUCLEOTIDE SEQUENCE [LARGE SCALE GENOMIC DNA]</scope>
    <source>
        <strain evidence="3">ATCC BAA-968 / K-10</strain>
    </source>
</reference>
<keyword evidence="3" id="KW-1185">Reference proteome</keyword>
<dbReference type="KEGG" id="mpa:MAP_3629c"/>
<organism evidence="2 3">
    <name type="scientific">Mycolicibacterium paratuberculosis (strain ATCC BAA-968 / K-10)</name>
    <name type="common">Mycobacterium paratuberculosis</name>
    <dbReference type="NCBI Taxonomy" id="262316"/>
    <lineage>
        <taxon>Bacteria</taxon>
        <taxon>Bacillati</taxon>
        <taxon>Actinomycetota</taxon>
        <taxon>Actinomycetes</taxon>
        <taxon>Mycobacteriales</taxon>
        <taxon>Mycobacteriaceae</taxon>
        <taxon>Mycobacterium</taxon>
        <taxon>Mycobacterium avium complex (MAC)</taxon>
    </lineage>
</organism>
<accession>Q73TT9</accession>
<proteinExistence type="predicted"/>
<gene>
    <name evidence="2" type="ordered locus">MAP_3629c</name>
</gene>
<feature type="compositionally biased region" description="Gly residues" evidence="1">
    <location>
        <begin position="64"/>
        <end position="76"/>
    </location>
</feature>
<evidence type="ECO:0000313" key="2">
    <source>
        <dbReference type="EMBL" id="AAS06179.1"/>
    </source>
</evidence>
<dbReference type="EMBL" id="AE016958">
    <property type="protein sequence ID" value="AAS06179.1"/>
    <property type="molecule type" value="Genomic_DNA"/>
</dbReference>
<protein>
    <submittedName>
        <fullName evidence="2">Uncharacterized protein</fullName>
    </submittedName>
</protein>
<evidence type="ECO:0000256" key="1">
    <source>
        <dbReference type="SAM" id="MobiDB-lite"/>
    </source>
</evidence>
<feature type="compositionally biased region" description="Low complexity" evidence="1">
    <location>
        <begin position="10"/>
        <end position="19"/>
    </location>
</feature>
<dbReference type="STRING" id="262316.MAP_3629c"/>
<sequence length="94" mass="9802">MIKITPARRPPATKTGAGPAPQPALAKPVRRLRRNVAGHGHRRPVAARCSGRAGRDGRRAGRCAAGGRGRRGGWPGHAGHHHPRPARSVDPAGA</sequence>
<evidence type="ECO:0000313" key="3">
    <source>
        <dbReference type="Proteomes" id="UP000000580"/>
    </source>
</evidence>
<dbReference type="HOGENOM" id="CLU_2383059_0_0_11"/>